<proteinExistence type="predicted"/>
<dbReference type="STRING" id="216432.CA2559_01190"/>
<dbReference type="HOGENOM" id="CLU_065795_1_1_10"/>
<evidence type="ECO:0000313" key="2">
    <source>
        <dbReference type="Proteomes" id="UP000002297"/>
    </source>
</evidence>
<accession>A3U510</accession>
<dbReference type="KEGG" id="cat:CA2559_01190"/>
<keyword evidence="2" id="KW-1185">Reference proteome</keyword>
<dbReference type="Proteomes" id="UP000002297">
    <property type="component" value="Chromosome"/>
</dbReference>
<gene>
    <name evidence="1" type="ordered locus">CA2559_01190</name>
</gene>
<sequence length="259" mass="28920">MLVDSVFIVTLKPFIMNNKHDANVRKSTLVNFQLGLIVALVTTVLVMEIKSAVPVVKPDDVAVDNSEVETYFNPEFVIVKDKVEKKQPLKKVQKIIDVIDVIDDDTPTELFEDTELTTEPDITEIEPGDLVEKTEDPEIAPVPFVKVEFVPIFPGCEGLTTNAERRACMSSKINTIVQRKFDGDLASDLGLSGQQRIYVRFKIDKTGNVVDIQGRSTHPKLTKEGERMAGLIPKMKPGQQSNKPVEVIFDLPIVFNVKD</sequence>
<dbReference type="eggNOG" id="COG0810">
    <property type="taxonomic scope" value="Bacteria"/>
</dbReference>
<organism evidence="1 2">
    <name type="scientific">Croceibacter atlanticus (strain ATCC BAA-628 / JCM 21780 / CIP 108009 / IAM 15332 / KCTC 12090 / HTCC2559)</name>
    <dbReference type="NCBI Taxonomy" id="216432"/>
    <lineage>
        <taxon>Bacteria</taxon>
        <taxon>Pseudomonadati</taxon>
        <taxon>Bacteroidota</taxon>
        <taxon>Flavobacteriia</taxon>
        <taxon>Flavobacteriales</taxon>
        <taxon>Flavobacteriaceae</taxon>
        <taxon>Croceibacter</taxon>
    </lineage>
</organism>
<dbReference type="AlphaFoldDB" id="A3U510"/>
<dbReference type="SUPFAM" id="SSF74653">
    <property type="entry name" value="TolA/TonB C-terminal domain"/>
    <property type="match status" value="1"/>
</dbReference>
<name>A3U510_CROAH</name>
<reference evidence="1 2" key="1">
    <citation type="journal article" date="2010" name="J. Bacteriol.">
        <title>The complete genome sequence of Croceibacter atlanticus HTCC2559T.</title>
        <authorList>
            <person name="Oh H.M."/>
            <person name="Kang I."/>
            <person name="Ferriera S."/>
            <person name="Giovannoni S.J."/>
            <person name="Cho J.C."/>
        </authorList>
    </citation>
    <scope>NUCLEOTIDE SEQUENCE [LARGE SCALE GENOMIC DNA]</scope>
    <source>
        <strain evidence="2">ATCC BAA-628 / HTCC2559 / KCTC 12090</strain>
    </source>
</reference>
<protein>
    <submittedName>
        <fullName evidence="1">TonB</fullName>
    </submittedName>
</protein>
<dbReference type="EMBL" id="CP002046">
    <property type="protein sequence ID" value="EAP87327.1"/>
    <property type="molecule type" value="Genomic_DNA"/>
</dbReference>
<evidence type="ECO:0000313" key="1">
    <source>
        <dbReference type="EMBL" id="EAP87327.1"/>
    </source>
</evidence>
<dbReference type="Gene3D" id="3.30.1150.10">
    <property type="match status" value="1"/>
</dbReference>